<name>K0TP71_THAOC</name>
<feature type="region of interest" description="Disordered" evidence="1">
    <location>
        <begin position="30"/>
        <end position="347"/>
    </location>
</feature>
<reference evidence="3 4" key="1">
    <citation type="journal article" date="2012" name="Genome Biol.">
        <title>Genome and low-iron response of an oceanic diatom adapted to chronic iron limitation.</title>
        <authorList>
            <person name="Lommer M."/>
            <person name="Specht M."/>
            <person name="Roy A.S."/>
            <person name="Kraemer L."/>
            <person name="Andreson R."/>
            <person name="Gutowska M.A."/>
            <person name="Wolf J."/>
            <person name="Bergner S.V."/>
            <person name="Schilhabel M.B."/>
            <person name="Klostermeier U.C."/>
            <person name="Beiko R.G."/>
            <person name="Rosenstiel P."/>
            <person name="Hippler M."/>
            <person name="Laroche J."/>
        </authorList>
    </citation>
    <scope>NUCLEOTIDE SEQUENCE [LARGE SCALE GENOMIC DNA]</scope>
    <source>
        <strain evidence="3 4">CCMP1005</strain>
    </source>
</reference>
<sequence length="564" mass="61348">AHFCDPRPHSNVELLQTGAREAFRNEFHRVSTSRRRSPGGGAGWWSTDPRPPGWTRSRPLKAQRLNPATAGWARSSRRRRRTHPVAAAEGPGGGDKDEGDNTSGATNGVFNDDKGAALAARPPWQLMRRDGRKSLGSRKPRRRRSSGHLRPGRGDGSEQNQKKSGPASNAAAARRRPRGEPSGTRGAACRDMVTGIGSNSPSSGQTDFVRKDRWWKPWADQSAAECAGGSGDGRRTWLPSRLWTPTIRDEDEGQEEGRDEWGLERRDRPDAASTEPRHPAQRRRLRARPRRMTVQRRMQRRPRGRGRDDGTRERRRPRPVVASARSAERGTGHSARGAAGRNKVLWPSPFERTVQGCEGSSRVAELGGRSFRRRDKSHATKMQRDWTLAPERPPPPSPSSPQTQAEPTTEAELEPGSSQQDGAADTPAPESDFVGGTVGALHSRFKPLWLGEADGWSGGDHDDAAEFCDGMRGKSLCPYSAMCPNGPGGAVMGGRHQAVLAVKEGEGTQYAPVMGGSWVLIHGGGADGPGTEDVCRSYEQLNGDGSVPEVGEGAEMRHIMCCTV</sequence>
<dbReference type="Pfam" id="PF24325">
    <property type="entry name" value="DUF7495"/>
    <property type="match status" value="1"/>
</dbReference>
<accession>K0TP71</accession>
<evidence type="ECO:0000313" key="4">
    <source>
        <dbReference type="Proteomes" id="UP000266841"/>
    </source>
</evidence>
<gene>
    <name evidence="3" type="ORF">THAOC_04115</name>
</gene>
<dbReference type="EMBL" id="AGNL01003855">
    <property type="protein sequence ID" value="EJK74217.1"/>
    <property type="molecule type" value="Genomic_DNA"/>
</dbReference>
<evidence type="ECO:0000259" key="2">
    <source>
        <dbReference type="Pfam" id="PF24325"/>
    </source>
</evidence>
<feature type="non-terminal residue" evidence="3">
    <location>
        <position position="1"/>
    </location>
</feature>
<feature type="compositionally biased region" description="Basic residues" evidence="1">
    <location>
        <begin position="279"/>
        <end position="304"/>
    </location>
</feature>
<comment type="caution">
    <text evidence="3">The sequence shown here is derived from an EMBL/GenBank/DDBJ whole genome shotgun (WGS) entry which is preliminary data.</text>
</comment>
<feature type="compositionally biased region" description="Basic residues" evidence="1">
    <location>
        <begin position="370"/>
        <end position="381"/>
    </location>
</feature>
<feature type="compositionally biased region" description="Basic and acidic residues" evidence="1">
    <location>
        <begin position="255"/>
        <end position="278"/>
    </location>
</feature>
<feature type="region of interest" description="Disordered" evidence="1">
    <location>
        <begin position="368"/>
        <end position="437"/>
    </location>
</feature>
<feature type="compositionally biased region" description="Basic residues" evidence="1">
    <location>
        <begin position="135"/>
        <end position="151"/>
    </location>
</feature>
<dbReference type="InterPro" id="IPR055918">
    <property type="entry name" value="DUF7495"/>
</dbReference>
<keyword evidence="4" id="KW-1185">Reference proteome</keyword>
<dbReference type="Proteomes" id="UP000266841">
    <property type="component" value="Unassembled WGS sequence"/>
</dbReference>
<feature type="domain" description="DUF7495" evidence="2">
    <location>
        <begin position="449"/>
        <end position="563"/>
    </location>
</feature>
<evidence type="ECO:0000313" key="3">
    <source>
        <dbReference type="EMBL" id="EJK74217.1"/>
    </source>
</evidence>
<protein>
    <recommendedName>
        <fullName evidence="2">DUF7495 domain-containing protein</fullName>
    </recommendedName>
</protein>
<evidence type="ECO:0000256" key="1">
    <source>
        <dbReference type="SAM" id="MobiDB-lite"/>
    </source>
</evidence>
<dbReference type="AlphaFoldDB" id="K0TP71"/>
<proteinExistence type="predicted"/>
<organism evidence="3 4">
    <name type="scientific">Thalassiosira oceanica</name>
    <name type="common">Marine diatom</name>
    <dbReference type="NCBI Taxonomy" id="159749"/>
    <lineage>
        <taxon>Eukaryota</taxon>
        <taxon>Sar</taxon>
        <taxon>Stramenopiles</taxon>
        <taxon>Ochrophyta</taxon>
        <taxon>Bacillariophyta</taxon>
        <taxon>Coscinodiscophyceae</taxon>
        <taxon>Thalassiosirophycidae</taxon>
        <taxon>Thalassiosirales</taxon>
        <taxon>Thalassiosiraceae</taxon>
        <taxon>Thalassiosira</taxon>
    </lineage>
</organism>
<feature type="compositionally biased region" description="Polar residues" evidence="1">
    <location>
        <begin position="196"/>
        <end position="206"/>
    </location>
</feature>